<protein>
    <recommendedName>
        <fullName evidence="6">7,8-dihydroneopterin aldolase</fullName>
        <ecNumber evidence="6">4.1.2.25</ecNumber>
    </recommendedName>
</protein>
<dbReference type="NCBIfam" id="TIGR00526">
    <property type="entry name" value="folB_dom"/>
    <property type="match status" value="1"/>
</dbReference>
<evidence type="ECO:0000256" key="5">
    <source>
        <dbReference type="ARBA" id="ARBA00023239"/>
    </source>
</evidence>
<evidence type="ECO:0000259" key="7">
    <source>
        <dbReference type="SMART" id="SM00905"/>
    </source>
</evidence>
<dbReference type="GO" id="GO:0004150">
    <property type="term" value="F:dihydroneopterin aldolase activity"/>
    <property type="evidence" value="ECO:0007669"/>
    <property type="project" value="UniProtKB-EC"/>
</dbReference>
<dbReference type="EC" id="4.1.2.25" evidence="6"/>
<organism evidence="8 9">
    <name type="scientific">Pseudohoeflea coraliihabitans</name>
    <dbReference type="NCBI Taxonomy" id="2860393"/>
    <lineage>
        <taxon>Bacteria</taxon>
        <taxon>Pseudomonadati</taxon>
        <taxon>Pseudomonadota</taxon>
        <taxon>Alphaproteobacteria</taxon>
        <taxon>Hyphomicrobiales</taxon>
        <taxon>Rhizobiaceae</taxon>
        <taxon>Pseudohoeflea</taxon>
    </lineage>
</organism>
<dbReference type="PANTHER" id="PTHR42844:SF1">
    <property type="entry name" value="DIHYDRONEOPTERIN ALDOLASE 1-RELATED"/>
    <property type="match status" value="1"/>
</dbReference>
<gene>
    <name evidence="8" type="primary">folB</name>
    <name evidence="8" type="ORF">KY465_12295</name>
</gene>
<dbReference type="InterPro" id="IPR006156">
    <property type="entry name" value="Dihydroneopterin_aldolase"/>
</dbReference>
<dbReference type="EMBL" id="JAHWQX010000003">
    <property type="protein sequence ID" value="MBW3098063.1"/>
    <property type="molecule type" value="Genomic_DNA"/>
</dbReference>
<keyword evidence="5 6" id="KW-0456">Lyase</keyword>
<sequence>MSETYVIKLVNCAFFARHGLYEAEEKLGQRFFVDAELTVRSERPLIEDDVDSTVDYGAVFKVVEKTVTGERRALIEALARDIGLAVLREFPPVQTAEITIRKPNVPIAGILDHAEVTVVSERTGG</sequence>
<comment type="catalytic activity">
    <reaction evidence="1 6">
        <text>7,8-dihydroneopterin = 6-hydroxymethyl-7,8-dihydropterin + glycolaldehyde</text>
        <dbReference type="Rhea" id="RHEA:10540"/>
        <dbReference type="ChEBI" id="CHEBI:17001"/>
        <dbReference type="ChEBI" id="CHEBI:17071"/>
        <dbReference type="ChEBI" id="CHEBI:44841"/>
        <dbReference type="EC" id="4.1.2.25"/>
    </reaction>
</comment>
<accession>A0ABS6WQ26</accession>
<feature type="domain" description="Dihydroneopterin aldolase/epimerase" evidence="7">
    <location>
        <begin position="7"/>
        <end position="120"/>
    </location>
</feature>
<evidence type="ECO:0000256" key="4">
    <source>
        <dbReference type="ARBA" id="ARBA00022909"/>
    </source>
</evidence>
<comment type="similarity">
    <text evidence="3 6">Belongs to the DHNA family.</text>
</comment>
<dbReference type="InterPro" id="IPR006157">
    <property type="entry name" value="FolB_dom"/>
</dbReference>
<keyword evidence="4 6" id="KW-0289">Folate biosynthesis</keyword>
<dbReference type="PANTHER" id="PTHR42844">
    <property type="entry name" value="DIHYDRONEOPTERIN ALDOLASE 1-RELATED"/>
    <property type="match status" value="1"/>
</dbReference>
<dbReference type="RefSeq" id="WP_219202000.1">
    <property type="nucleotide sequence ID" value="NZ_JAHWQX010000003.1"/>
</dbReference>
<keyword evidence="9" id="KW-1185">Reference proteome</keyword>
<dbReference type="Pfam" id="PF02152">
    <property type="entry name" value="FolB"/>
    <property type="match status" value="1"/>
</dbReference>
<dbReference type="Proteomes" id="UP001430804">
    <property type="component" value="Unassembled WGS sequence"/>
</dbReference>
<dbReference type="NCBIfam" id="TIGR00525">
    <property type="entry name" value="folB"/>
    <property type="match status" value="1"/>
</dbReference>
<comment type="caution">
    <text evidence="8">The sequence shown here is derived from an EMBL/GenBank/DDBJ whole genome shotgun (WGS) entry which is preliminary data.</text>
</comment>
<comment type="function">
    <text evidence="6">Catalyzes the conversion of 7,8-dihydroneopterin to 6-hydroxymethyl-7,8-dihydropterin.</text>
</comment>
<name>A0ABS6WQ26_9HYPH</name>
<evidence type="ECO:0000256" key="3">
    <source>
        <dbReference type="ARBA" id="ARBA00005708"/>
    </source>
</evidence>
<evidence type="ECO:0000256" key="1">
    <source>
        <dbReference type="ARBA" id="ARBA00001353"/>
    </source>
</evidence>
<evidence type="ECO:0000256" key="6">
    <source>
        <dbReference type="RuleBase" id="RU362079"/>
    </source>
</evidence>
<evidence type="ECO:0000313" key="8">
    <source>
        <dbReference type="EMBL" id="MBW3098063.1"/>
    </source>
</evidence>
<proteinExistence type="inferred from homology"/>
<evidence type="ECO:0000256" key="2">
    <source>
        <dbReference type="ARBA" id="ARBA00005013"/>
    </source>
</evidence>
<comment type="pathway">
    <text evidence="2 6">Cofactor biosynthesis; tetrahydrofolate biosynthesis; 2-amino-4-hydroxy-6-hydroxymethyl-7,8-dihydropteridine diphosphate from 7,8-dihydroneopterin triphosphate: step 3/4.</text>
</comment>
<reference evidence="8" key="1">
    <citation type="submission" date="2021-07" db="EMBL/GenBank/DDBJ databases">
        <title>Pseudohoeflea marina sp. nov. a polyhydroxyalcanoate-producing bacterium.</title>
        <authorList>
            <person name="Zheng W."/>
            <person name="Yu S."/>
            <person name="Huang Y."/>
        </authorList>
    </citation>
    <scope>NUCLEOTIDE SEQUENCE</scope>
    <source>
        <strain evidence="8">DP4N28-3</strain>
    </source>
</reference>
<dbReference type="SMART" id="SM00905">
    <property type="entry name" value="FolB"/>
    <property type="match status" value="1"/>
</dbReference>
<evidence type="ECO:0000313" key="9">
    <source>
        <dbReference type="Proteomes" id="UP001430804"/>
    </source>
</evidence>